<organism evidence="5 6">
    <name type="scientific">Litorilinea aerophila</name>
    <dbReference type="NCBI Taxonomy" id="1204385"/>
    <lineage>
        <taxon>Bacteria</taxon>
        <taxon>Bacillati</taxon>
        <taxon>Chloroflexota</taxon>
        <taxon>Caldilineae</taxon>
        <taxon>Caldilineales</taxon>
        <taxon>Caldilineaceae</taxon>
        <taxon>Litorilinea</taxon>
    </lineage>
</organism>
<dbReference type="AlphaFoldDB" id="A0A540VGS4"/>
<reference evidence="5 6" key="1">
    <citation type="submission" date="2019-06" db="EMBL/GenBank/DDBJ databases">
        <title>Genome sequence of Litorilinea aerophila BAA-2444.</title>
        <authorList>
            <person name="Maclea K.S."/>
            <person name="Maurais E.G."/>
            <person name="Iannazzi L.C."/>
        </authorList>
    </citation>
    <scope>NUCLEOTIDE SEQUENCE [LARGE SCALE GENOMIC DNA]</scope>
    <source>
        <strain evidence="5 6">ATCC BAA-2444</strain>
    </source>
</reference>
<evidence type="ECO:0000313" key="6">
    <source>
        <dbReference type="Proteomes" id="UP000317371"/>
    </source>
</evidence>
<name>A0A540VGS4_9CHLR</name>
<dbReference type="EMBL" id="VIGC01000010">
    <property type="protein sequence ID" value="TQE95931.1"/>
    <property type="molecule type" value="Genomic_DNA"/>
</dbReference>
<evidence type="ECO:0000313" key="5">
    <source>
        <dbReference type="EMBL" id="TQE95931.1"/>
    </source>
</evidence>
<dbReference type="Gene3D" id="2.160.10.10">
    <property type="entry name" value="Hexapeptide repeat proteins"/>
    <property type="match status" value="1"/>
</dbReference>
<feature type="domain" description="Mannose-1-phosphate guanyltransferase C-terminal" evidence="4">
    <location>
        <begin position="278"/>
        <end position="331"/>
    </location>
</feature>
<dbReference type="OrthoDB" id="9803871at2"/>
<gene>
    <name evidence="5" type="ORF">FKZ61_09280</name>
</gene>
<evidence type="ECO:0000259" key="4">
    <source>
        <dbReference type="Pfam" id="PF25087"/>
    </source>
</evidence>
<evidence type="ECO:0000259" key="3">
    <source>
        <dbReference type="Pfam" id="PF00483"/>
    </source>
</evidence>
<feature type="domain" description="Nucleotidyl transferase" evidence="3">
    <location>
        <begin position="22"/>
        <end position="238"/>
    </location>
</feature>
<keyword evidence="1" id="KW-0808">Transferase</keyword>
<accession>A0A540VGS4</accession>
<dbReference type="PANTHER" id="PTHR43584:SF8">
    <property type="entry name" value="N-ACETYLMURAMATE ALPHA-1-PHOSPHATE URIDYLYLTRANSFERASE"/>
    <property type="match status" value="1"/>
</dbReference>
<dbReference type="PANTHER" id="PTHR43584">
    <property type="entry name" value="NUCLEOTIDYL TRANSFERASE"/>
    <property type="match status" value="1"/>
</dbReference>
<protein>
    <submittedName>
        <fullName evidence="5">Uncharacterized protein</fullName>
    </submittedName>
</protein>
<dbReference type="SUPFAM" id="SSF53448">
    <property type="entry name" value="Nucleotide-diphospho-sugar transferases"/>
    <property type="match status" value="1"/>
</dbReference>
<keyword evidence="6" id="KW-1185">Reference proteome</keyword>
<dbReference type="InterPro" id="IPR029044">
    <property type="entry name" value="Nucleotide-diphossugar_trans"/>
</dbReference>
<dbReference type="Pfam" id="PF25087">
    <property type="entry name" value="GMPPB_C"/>
    <property type="match status" value="1"/>
</dbReference>
<evidence type="ECO:0000256" key="1">
    <source>
        <dbReference type="ARBA" id="ARBA00022679"/>
    </source>
</evidence>
<dbReference type="Proteomes" id="UP000317371">
    <property type="component" value="Unassembled WGS sequence"/>
</dbReference>
<dbReference type="InterPro" id="IPR005835">
    <property type="entry name" value="NTP_transferase_dom"/>
</dbReference>
<dbReference type="Pfam" id="PF00483">
    <property type="entry name" value="NTP_transferase"/>
    <property type="match status" value="1"/>
</dbReference>
<proteinExistence type="predicted"/>
<dbReference type="InterPro" id="IPR050065">
    <property type="entry name" value="GlmU-like"/>
</dbReference>
<dbReference type="InParanoid" id="A0A540VGS4"/>
<comment type="caution">
    <text evidence="5">The sequence shown here is derived from an EMBL/GenBank/DDBJ whole genome shotgun (WGS) entry which is preliminary data.</text>
</comment>
<dbReference type="CDD" id="cd04181">
    <property type="entry name" value="NTP_transferase"/>
    <property type="match status" value="1"/>
</dbReference>
<evidence type="ECO:0000256" key="2">
    <source>
        <dbReference type="ARBA" id="ARBA00022695"/>
    </source>
</evidence>
<sequence length="335" mass="36853">MATPGCCRGSLSVAWGGREMQAVILAAGKGSRLHPLTLNRSKAMIPILGKPIVERVLETLVQNGIDEVVMVVSQHDGEIQQHFQHYARPNVSIRFVVQPERLGMANALSLAAPHIRDTFILSACDNLTPPEHVAELLETHRRTGALATLSLMEIDRSLVSRTGVVEWCDGQVRRIVEKPRPEEAPSNISSLPLYVFAPDLLAYLPEVKPSPRGEYELQDAIQMLIERQGRVTGVFTRDRLQLTNAADLLAINRHYLTHGGDSPQLAPQSVGRHTHLITPLRIEEGTVIGPGCVIGPRVYIERNCRIGADVLIKDAVILRDTVIEDGRQIVGEVVS</sequence>
<dbReference type="GO" id="GO:0016779">
    <property type="term" value="F:nucleotidyltransferase activity"/>
    <property type="evidence" value="ECO:0007669"/>
    <property type="project" value="UniProtKB-KW"/>
</dbReference>
<keyword evidence="2" id="KW-0548">Nucleotidyltransferase</keyword>
<dbReference type="Gene3D" id="3.90.550.10">
    <property type="entry name" value="Spore Coat Polysaccharide Biosynthesis Protein SpsA, Chain A"/>
    <property type="match status" value="1"/>
</dbReference>
<dbReference type="InterPro" id="IPR056729">
    <property type="entry name" value="GMPPB_C"/>
</dbReference>